<feature type="compositionally biased region" description="Basic and acidic residues" evidence="1">
    <location>
        <begin position="77"/>
        <end position="88"/>
    </location>
</feature>
<feature type="compositionally biased region" description="Polar residues" evidence="1">
    <location>
        <begin position="66"/>
        <end position="76"/>
    </location>
</feature>
<comment type="caution">
    <text evidence="2">The sequence shown here is derived from an EMBL/GenBank/DDBJ whole genome shotgun (WGS) entry which is preliminary data.</text>
</comment>
<evidence type="ECO:0000313" key="2">
    <source>
        <dbReference type="EMBL" id="KAG8201884.1"/>
    </source>
</evidence>
<sequence length="88" mass="10138">MTKKVSIRISVNIKVDSSELIASQMNSTTVFCFTMAYLNYFFLYHTTHTSTASKELEPDAKPSRAFSLTTKSNGRTELQERERHQKKE</sequence>
<name>A0AAV6VYW6_9ARAC</name>
<keyword evidence="3" id="KW-1185">Reference proteome</keyword>
<dbReference type="AlphaFoldDB" id="A0AAV6VYW6"/>
<accession>A0AAV6VYW6</accession>
<dbReference type="Proteomes" id="UP000827092">
    <property type="component" value="Unassembled WGS sequence"/>
</dbReference>
<proteinExistence type="predicted"/>
<gene>
    <name evidence="2" type="ORF">JTE90_027363</name>
</gene>
<dbReference type="EMBL" id="JAFNEN010000002">
    <property type="protein sequence ID" value="KAG8201884.1"/>
    <property type="molecule type" value="Genomic_DNA"/>
</dbReference>
<evidence type="ECO:0000256" key="1">
    <source>
        <dbReference type="SAM" id="MobiDB-lite"/>
    </source>
</evidence>
<evidence type="ECO:0000313" key="3">
    <source>
        <dbReference type="Proteomes" id="UP000827092"/>
    </source>
</evidence>
<feature type="region of interest" description="Disordered" evidence="1">
    <location>
        <begin position="51"/>
        <end position="88"/>
    </location>
</feature>
<reference evidence="2 3" key="1">
    <citation type="journal article" date="2022" name="Nat. Ecol. Evol.">
        <title>A masculinizing supergene underlies an exaggerated male reproductive morph in a spider.</title>
        <authorList>
            <person name="Hendrickx F."/>
            <person name="De Corte Z."/>
            <person name="Sonet G."/>
            <person name="Van Belleghem S.M."/>
            <person name="Kostlbacher S."/>
            <person name="Vangestel C."/>
        </authorList>
    </citation>
    <scope>NUCLEOTIDE SEQUENCE [LARGE SCALE GENOMIC DNA]</scope>
    <source>
        <strain evidence="2">W744_W776</strain>
    </source>
</reference>
<protein>
    <submittedName>
        <fullName evidence="2">Uncharacterized protein</fullName>
    </submittedName>
</protein>
<organism evidence="2 3">
    <name type="scientific">Oedothorax gibbosus</name>
    <dbReference type="NCBI Taxonomy" id="931172"/>
    <lineage>
        <taxon>Eukaryota</taxon>
        <taxon>Metazoa</taxon>
        <taxon>Ecdysozoa</taxon>
        <taxon>Arthropoda</taxon>
        <taxon>Chelicerata</taxon>
        <taxon>Arachnida</taxon>
        <taxon>Araneae</taxon>
        <taxon>Araneomorphae</taxon>
        <taxon>Entelegynae</taxon>
        <taxon>Araneoidea</taxon>
        <taxon>Linyphiidae</taxon>
        <taxon>Erigoninae</taxon>
        <taxon>Oedothorax</taxon>
    </lineage>
</organism>